<organism evidence="2 3">
    <name type="scientific">Metabacillus endolithicus</name>
    <dbReference type="NCBI Taxonomy" id="1535204"/>
    <lineage>
        <taxon>Bacteria</taxon>
        <taxon>Bacillati</taxon>
        <taxon>Bacillota</taxon>
        <taxon>Bacilli</taxon>
        <taxon>Bacillales</taxon>
        <taxon>Bacillaceae</taxon>
        <taxon>Metabacillus</taxon>
    </lineage>
</organism>
<keyword evidence="3" id="KW-1185">Reference proteome</keyword>
<name>A0ABW5C5I0_9BACI</name>
<feature type="transmembrane region" description="Helical" evidence="1">
    <location>
        <begin position="7"/>
        <end position="27"/>
    </location>
</feature>
<gene>
    <name evidence="2" type="ORF">ACFSKK_26505</name>
</gene>
<keyword evidence="1" id="KW-0472">Membrane</keyword>
<keyword evidence="1" id="KW-0812">Transmembrane</keyword>
<proteinExistence type="predicted"/>
<evidence type="ECO:0000256" key="1">
    <source>
        <dbReference type="SAM" id="Phobius"/>
    </source>
</evidence>
<comment type="caution">
    <text evidence="2">The sequence shown here is derived from an EMBL/GenBank/DDBJ whole genome shotgun (WGS) entry which is preliminary data.</text>
</comment>
<sequence length="141" mass="15691">MSYLKKITFVGLGVVLVCIIVFSFSLIKTSAEKDLVFSPEGKENEKTDSQIVVSEITTITEEVSEGLKAFEGIGDIQTDYQKSLTVRTSLDSTKSETEIIAKEIKIKIEKIINSKELDSISKIDSYKIYVKDKDGNDISIN</sequence>
<dbReference type="EMBL" id="JBHUIK010000024">
    <property type="protein sequence ID" value="MFD2217169.1"/>
    <property type="molecule type" value="Genomic_DNA"/>
</dbReference>
<reference evidence="3" key="1">
    <citation type="journal article" date="2019" name="Int. J. Syst. Evol. Microbiol.">
        <title>The Global Catalogue of Microorganisms (GCM) 10K type strain sequencing project: providing services to taxonomists for standard genome sequencing and annotation.</title>
        <authorList>
            <consortium name="The Broad Institute Genomics Platform"/>
            <consortium name="The Broad Institute Genome Sequencing Center for Infectious Disease"/>
            <person name="Wu L."/>
            <person name="Ma J."/>
        </authorList>
    </citation>
    <scope>NUCLEOTIDE SEQUENCE [LARGE SCALE GENOMIC DNA]</scope>
    <source>
        <strain evidence="3">CGMCC 1.15474</strain>
    </source>
</reference>
<protein>
    <recommendedName>
        <fullName evidence="4">DUF4030 domain-containing protein</fullName>
    </recommendedName>
</protein>
<evidence type="ECO:0000313" key="3">
    <source>
        <dbReference type="Proteomes" id="UP001597318"/>
    </source>
</evidence>
<dbReference type="RefSeq" id="WP_379053797.1">
    <property type="nucleotide sequence ID" value="NZ_JBHUIK010000024.1"/>
</dbReference>
<dbReference type="Proteomes" id="UP001597318">
    <property type="component" value="Unassembled WGS sequence"/>
</dbReference>
<evidence type="ECO:0008006" key="4">
    <source>
        <dbReference type="Google" id="ProtNLM"/>
    </source>
</evidence>
<evidence type="ECO:0000313" key="2">
    <source>
        <dbReference type="EMBL" id="MFD2217169.1"/>
    </source>
</evidence>
<keyword evidence="1" id="KW-1133">Transmembrane helix</keyword>
<accession>A0ABW5C5I0</accession>